<dbReference type="RefSeq" id="XP_065663775.1">
    <property type="nucleotide sequence ID" value="XM_065807703.1"/>
</dbReference>
<dbReference type="PROSITE" id="PS00108">
    <property type="entry name" value="PROTEIN_KINASE_ST"/>
    <property type="match status" value="1"/>
</dbReference>
<dbReference type="InterPro" id="IPR008271">
    <property type="entry name" value="Ser/Thr_kinase_AS"/>
</dbReference>
<proteinExistence type="predicted"/>
<keyword evidence="4" id="KW-1185">Reference proteome</keyword>
<evidence type="ECO:0000256" key="2">
    <source>
        <dbReference type="ARBA" id="ARBA00022840"/>
    </source>
</evidence>
<dbReference type="SMART" id="SM00220">
    <property type="entry name" value="S_TKc"/>
    <property type="match status" value="1"/>
</dbReference>
<dbReference type="GO" id="GO:0016301">
    <property type="term" value="F:kinase activity"/>
    <property type="evidence" value="ECO:0007669"/>
    <property type="project" value="UniProtKB-KW"/>
</dbReference>
<dbReference type="InterPro" id="IPR000719">
    <property type="entry name" value="Prot_kinase_dom"/>
</dbReference>
<dbReference type="PROSITE" id="PS50011">
    <property type="entry name" value="PROTEIN_KINASE_DOM"/>
    <property type="match status" value="1"/>
</dbReference>
<accession>A0ABM4CPL1</accession>
<keyword evidence="2" id="KW-0067">ATP-binding</keyword>
<sequence>MSQKLFKSTEEFDCERRGFNLTKICLGTGAYAKVKLAYVSKEKLENNKRLAEELKDNGTNKVAIKVIKRKNLPKDYVNKFLTREIECLHAAYRLPHVVQLYETFRTERQIYLVMEYASQGDLLEYINSRSTELQNNRPGIGEKKAKSFFKQLLIAVQHCHKRNIVHRDLKCENILIAEASDGKEVIKITDFGFATRFPTNKNVLLETFCGSYAYAAPEILQAEKYDGKIADIWSLGVILFAMINGKLPYNDRNICALIEQTKEKPRFSSRVSVSEECKDLICKILTHSTNKRSTLQDIFQHPWLLPQSNSNKSVMLVSHDGDKDFYVGKLDLKTVKNVRTDLKTLDQNQEVFPQQRACLLEKASKLSNKPSTTLVPSTPTATQKLLHSRGNKNNFLFSLSIKKIIKDPLKTANNPMGIIKIQKPNTTEETLHEFSQPVRLNPKTDIRLESFFLSKKLYCVSPNKRNKHKQNPLSYENSLIKDESISRSELALKIEKPETLRCVSKPKKKLEDKISSVENSNYYDLSSYHFMYGKHVKKLRSTLPISNRLLTTEARETSLTQKGNKLKMLDLNINWKRTKISSKIKKDKTNLLFENNRSLFKKRKSIK</sequence>
<keyword evidence="5" id="KW-0418">Kinase</keyword>
<reference evidence="5" key="1">
    <citation type="submission" date="2025-08" db="UniProtKB">
        <authorList>
            <consortium name="RefSeq"/>
        </authorList>
    </citation>
    <scope>IDENTIFICATION</scope>
</reference>
<name>A0ABM4CPL1_HYDVU</name>
<evidence type="ECO:0000259" key="3">
    <source>
        <dbReference type="PROSITE" id="PS50011"/>
    </source>
</evidence>
<dbReference type="InterPro" id="IPR011009">
    <property type="entry name" value="Kinase-like_dom_sf"/>
</dbReference>
<dbReference type="SUPFAM" id="SSF56112">
    <property type="entry name" value="Protein kinase-like (PK-like)"/>
    <property type="match status" value="1"/>
</dbReference>
<dbReference type="PANTHER" id="PTHR24346:SF84">
    <property type="entry name" value="TESTIS SPECIFIC SERINE KINASE 5"/>
    <property type="match status" value="1"/>
</dbReference>
<dbReference type="Pfam" id="PF00069">
    <property type="entry name" value="Pkinase"/>
    <property type="match status" value="1"/>
</dbReference>
<feature type="domain" description="Protein kinase" evidence="3">
    <location>
        <begin position="20"/>
        <end position="304"/>
    </location>
</feature>
<dbReference type="Gene3D" id="1.10.510.10">
    <property type="entry name" value="Transferase(Phosphotransferase) domain 1"/>
    <property type="match status" value="1"/>
</dbReference>
<dbReference type="Proteomes" id="UP001652625">
    <property type="component" value="Chromosome 10"/>
</dbReference>
<keyword evidence="1" id="KW-0547">Nucleotide-binding</keyword>
<dbReference type="GeneID" id="101239175"/>
<evidence type="ECO:0000256" key="1">
    <source>
        <dbReference type="ARBA" id="ARBA00022741"/>
    </source>
</evidence>
<organism evidence="4 5">
    <name type="scientific">Hydra vulgaris</name>
    <name type="common">Hydra</name>
    <name type="synonym">Hydra attenuata</name>
    <dbReference type="NCBI Taxonomy" id="6087"/>
    <lineage>
        <taxon>Eukaryota</taxon>
        <taxon>Metazoa</taxon>
        <taxon>Cnidaria</taxon>
        <taxon>Hydrozoa</taxon>
        <taxon>Hydroidolina</taxon>
        <taxon>Anthoathecata</taxon>
        <taxon>Aplanulata</taxon>
        <taxon>Hydridae</taxon>
        <taxon>Hydra</taxon>
    </lineage>
</organism>
<evidence type="ECO:0000313" key="4">
    <source>
        <dbReference type="Proteomes" id="UP001652625"/>
    </source>
</evidence>
<protein>
    <submittedName>
        <fullName evidence="5">Testis-specific serine/threonine-protein kinase 2 isoform X3</fullName>
    </submittedName>
</protein>
<keyword evidence="5" id="KW-0808">Transferase</keyword>
<dbReference type="PANTHER" id="PTHR24346">
    <property type="entry name" value="MAP/MICROTUBULE AFFINITY-REGULATING KINASE"/>
    <property type="match status" value="1"/>
</dbReference>
<gene>
    <name evidence="5" type="primary">LOC101239175</name>
</gene>
<evidence type="ECO:0000313" key="5">
    <source>
        <dbReference type="RefSeq" id="XP_065663775.1"/>
    </source>
</evidence>